<proteinExistence type="predicted"/>
<accession>A0ACD1AHW8</accession>
<organism evidence="1 2">
    <name type="scientific">Anoxybacterium hadale</name>
    <dbReference type="NCBI Taxonomy" id="3408580"/>
    <lineage>
        <taxon>Bacteria</taxon>
        <taxon>Bacillati</taxon>
        <taxon>Bacillota</taxon>
        <taxon>Clostridia</taxon>
        <taxon>Peptostreptococcales</taxon>
        <taxon>Anaerovoracaceae</taxon>
        <taxon>Anoxybacterium</taxon>
    </lineage>
</organism>
<name>A0ACD1AHW8_9FIRM</name>
<reference evidence="1" key="1">
    <citation type="submission" date="2019-08" db="EMBL/GenBank/DDBJ databases">
        <title>Genome sequence of Clostridiales bacterium MT110.</title>
        <authorList>
            <person name="Cao J."/>
        </authorList>
    </citation>
    <scope>NUCLEOTIDE SEQUENCE</scope>
    <source>
        <strain evidence="1">MT110</strain>
    </source>
</reference>
<dbReference type="Proteomes" id="UP000594014">
    <property type="component" value="Chromosome"/>
</dbReference>
<protein>
    <submittedName>
        <fullName evidence="1">Efflux RND transporter permease subunit</fullName>
    </submittedName>
</protein>
<evidence type="ECO:0000313" key="2">
    <source>
        <dbReference type="Proteomes" id="UP000594014"/>
    </source>
</evidence>
<evidence type="ECO:0000313" key="1">
    <source>
        <dbReference type="EMBL" id="QOX65716.1"/>
    </source>
</evidence>
<sequence length="1022" mass="111340">MYLANVSTKRPVLITVVFIASLLIGFYCYHLLPINDMPKADLPFVTVSIVEQGASAEQIENKISRQVEDAVGQISGIDHITTNVKEGVSITIIQFELDKAPDAAAQEVRDKISSIRSKLPSDIEDPVIVKFDPTSKPILSLAVTGTDHLYEMSQYIEDHITNELYQVSGVGGVNLYGNTEHEVQIRLDRQKLQAYSISTTEVVNSLKADNLEIPSGSVSDRDTEIGLRTNANISDVREFSNVLIAKRNGAEIRLGDIASITDGYKDAETLCHYKGQNAIGIDIIQQSGANTVKTAESVKETIAELQQSLPEGMHIAIVRDNSTSINASVNDVLKTIVEGCILAILIVFLFLKEWQSTLICAVSLPASIIITFISMKLMDFSLNTLSLLALSLAVGLLIDDAIVVIENIIRHLHAGASPLEAAKAATSEISQAVLATTLSVVSVFLPVAMVSGVIGKYFKEFGLTVAFSMLVSLIVSFTLVPMISSRLLKPDQELKINWLRNIMERFNERFDKITEQYVNALRVALLHRKVILLIGAAIFVLSLCVTPALGYSFLPATDMSELNISMDTDPGWTIEKSNQTAIQAEKRLSKNSEILYTYTIVEDNSIAIYAKLTDKAHRSKSAQDLCMEVRKELSPLIGTQLSVNSPSIGVGESKDVSFNLLGTDRETLSAFAEKSAEKMKEDPHATDVSLNYKPGNPELSIDIDRNAAADLGVNASIAANTVRTLYNGTNVGTFDNGNDRYDITVSLQDSQKQGIESLQGIYVPNSSGQMIPLSQITKVSFRSSPSELHRYDRKEEIQLSANVIGAASGDFIKEYEDILNHQMNIPKNVKVSMGGFNQSMQEGFIGLLIALAAGILFIYLVMAAQFESFLDPISILLSMPFAMSGAILGLLVSGNELSIVSLIGIIMLMGLVAKNAILLVDFAKQATRHGTPCREALIEAGRIRLRPILMTTLAMIFGMLPLAIANGTGSELRAPMAYAVIGGLITSTLLTLFVVPISYSLLEDWKTRRKTIPAPVTQLIRG</sequence>
<dbReference type="EMBL" id="CP042469">
    <property type="protein sequence ID" value="QOX65716.1"/>
    <property type="molecule type" value="Genomic_DNA"/>
</dbReference>
<gene>
    <name evidence="1" type="ORF">FRZ06_21380</name>
</gene>
<keyword evidence="2" id="KW-1185">Reference proteome</keyword>